<evidence type="ECO:0000256" key="8">
    <source>
        <dbReference type="ARBA" id="ARBA00023170"/>
    </source>
</evidence>
<evidence type="ECO:0000256" key="4">
    <source>
        <dbReference type="ARBA" id="ARBA00022833"/>
    </source>
</evidence>
<dbReference type="InterPro" id="IPR001628">
    <property type="entry name" value="Znf_hrmn_rcpt"/>
</dbReference>
<evidence type="ECO:0000256" key="7">
    <source>
        <dbReference type="ARBA" id="ARBA00023163"/>
    </source>
</evidence>
<dbReference type="EMBL" id="CAIIXF020000006">
    <property type="protein sequence ID" value="CAH1786649.1"/>
    <property type="molecule type" value="Genomic_DNA"/>
</dbReference>
<keyword evidence="2 10" id="KW-0479">Metal-binding</keyword>
<dbReference type="InterPro" id="IPR016355">
    <property type="entry name" value="NR5-like"/>
</dbReference>
<dbReference type="FunFam" id="3.30.50.10:FF:000037">
    <property type="entry name" value="Nuclear hormone receptor FTZ-F1 beta"/>
    <property type="match status" value="1"/>
</dbReference>
<keyword evidence="7 10" id="KW-0804">Transcription</keyword>
<comment type="subcellular location">
    <subcellularLocation>
        <location evidence="1 10">Nucleus</location>
    </subcellularLocation>
</comment>
<dbReference type="SMART" id="SM00430">
    <property type="entry name" value="HOLI"/>
    <property type="match status" value="1"/>
</dbReference>
<dbReference type="SMART" id="SM00399">
    <property type="entry name" value="ZnF_C4"/>
    <property type="match status" value="1"/>
</dbReference>
<dbReference type="Pfam" id="PF00104">
    <property type="entry name" value="Hormone_recep"/>
    <property type="match status" value="1"/>
</dbReference>
<dbReference type="PANTHER" id="PTHR24086:SF25">
    <property type="entry name" value="NUCLEAR HORMONE RECEPTOR FTZ-F1 BETA"/>
    <property type="match status" value="1"/>
</dbReference>
<dbReference type="GO" id="GO:0008270">
    <property type="term" value="F:zinc ion binding"/>
    <property type="evidence" value="ECO:0007669"/>
    <property type="project" value="UniProtKB-KW"/>
</dbReference>
<dbReference type="PANTHER" id="PTHR24086">
    <property type="entry name" value="NUCLEAR RECEPTOR SUBFAMILY 5 GROUP A"/>
    <property type="match status" value="1"/>
</dbReference>
<dbReference type="PROSITE" id="PS00031">
    <property type="entry name" value="NUCLEAR_REC_DBD_1"/>
    <property type="match status" value="1"/>
</dbReference>
<accession>A0A8J1XVJ0</accession>
<evidence type="ECO:0000256" key="9">
    <source>
        <dbReference type="ARBA" id="ARBA00023242"/>
    </source>
</evidence>
<dbReference type="Pfam" id="PF00105">
    <property type="entry name" value="zf-C4"/>
    <property type="match status" value="1"/>
</dbReference>
<keyword evidence="3 10" id="KW-0863">Zinc-finger</keyword>
<keyword evidence="5 10" id="KW-0805">Transcription regulation</keyword>
<name>A0A8J1XVJ0_OWEFU</name>
<comment type="caution">
    <text evidence="11">The sequence shown here is derived from an EMBL/GenBank/DDBJ whole genome shotgun (WGS) entry which is preliminary data.</text>
</comment>
<gene>
    <name evidence="11" type="ORF">OFUS_LOCUS12503</name>
</gene>
<organism evidence="11 12">
    <name type="scientific">Owenia fusiformis</name>
    <name type="common">Polychaete worm</name>
    <dbReference type="NCBI Taxonomy" id="6347"/>
    <lineage>
        <taxon>Eukaryota</taxon>
        <taxon>Metazoa</taxon>
        <taxon>Spiralia</taxon>
        <taxon>Lophotrochozoa</taxon>
        <taxon>Annelida</taxon>
        <taxon>Polychaeta</taxon>
        <taxon>Sedentaria</taxon>
        <taxon>Canalipalpata</taxon>
        <taxon>Sabellida</taxon>
        <taxon>Oweniida</taxon>
        <taxon>Oweniidae</taxon>
        <taxon>Owenia</taxon>
    </lineage>
</organism>
<proteinExistence type="inferred from homology"/>
<reference evidence="11" key="1">
    <citation type="submission" date="2022-03" db="EMBL/GenBank/DDBJ databases">
        <authorList>
            <person name="Martin C."/>
        </authorList>
    </citation>
    <scope>NUCLEOTIDE SEQUENCE</scope>
</reference>
<comment type="similarity">
    <text evidence="10">Belongs to the nuclear hormone receptor family.</text>
</comment>
<dbReference type="PRINTS" id="PR00398">
    <property type="entry name" value="STRDHORMONER"/>
</dbReference>
<dbReference type="GO" id="GO:0043565">
    <property type="term" value="F:sequence-specific DNA binding"/>
    <property type="evidence" value="ECO:0007669"/>
    <property type="project" value="InterPro"/>
</dbReference>
<dbReference type="GO" id="GO:0005634">
    <property type="term" value="C:nucleus"/>
    <property type="evidence" value="ECO:0007669"/>
    <property type="project" value="UniProtKB-SubCell"/>
</dbReference>
<dbReference type="Gene3D" id="1.10.565.10">
    <property type="entry name" value="Retinoid X Receptor"/>
    <property type="match status" value="1"/>
</dbReference>
<keyword evidence="4 10" id="KW-0862">Zinc</keyword>
<dbReference type="SUPFAM" id="SSF48508">
    <property type="entry name" value="Nuclear receptor ligand-binding domain"/>
    <property type="match status" value="1"/>
</dbReference>
<dbReference type="OrthoDB" id="5984981at2759"/>
<evidence type="ECO:0000256" key="5">
    <source>
        <dbReference type="ARBA" id="ARBA00023015"/>
    </source>
</evidence>
<protein>
    <submittedName>
        <fullName evidence="11">Uncharacterized protein</fullName>
    </submittedName>
</protein>
<dbReference type="SUPFAM" id="SSF57716">
    <property type="entry name" value="Glucocorticoid receptor-like (DNA-binding domain)"/>
    <property type="match status" value="1"/>
</dbReference>
<dbReference type="Gene3D" id="3.30.50.10">
    <property type="entry name" value="Erythroid Transcription Factor GATA-1, subunit A"/>
    <property type="match status" value="1"/>
</dbReference>
<dbReference type="PROSITE" id="PS51843">
    <property type="entry name" value="NR_LBD"/>
    <property type="match status" value="1"/>
</dbReference>
<sequence length="694" mass="75835">MMANASDVGISPVLLQAIAQTITSQASLSNKSQTANSTATEQQIVFVNAEDAPDSEVKAQSLLYGLNQPTNTINVDTEEELDVNESTHQFVVLEDIEGKEETVETFEVENIEAATPVEVANVANESSQEVQPQDIQMGNVLSAIASDIRAKREKEADLPIPQTVEIENANEAMYVAVQGSDGSINPMLTSATLQDIAVSNGAGDISESTKPPSPKKARTDEATGSQIIYISQPSNVGAEAPSVDDLSKIIKFARGGNIQIVSPSGSSINLFDKGPCPICSDRSSGYHYGIYSCESCKGFFKRTVQNKKSFLCHRNGDCDINMLSRKKCPACRFKKCLLMGMKIEAIREDRQRGGRSSYEGCTPTKPPPMSAYISTTNNSVPGTPNAVQVDISQLAQSAISSNNISVEQHVTVQSNTTAGPNIIVEGSGEATGAITLLPVPNPVVPDIIYNIMTVETCLNAEDPDPELQGRWTHEDGDLLSGLLTLADVAMYKIVRWARNLPDFMLTSTEDQIMLLQNCWAELLCLTLCWQSKELRTRTIRLCNGKQLDMALARGINFEEVLSRMLGIMEHIRRLKIDQHEFVCLKVLLLMSPDVKGLKDQAVVRDYQEKITDALITYTATHSPQTPNKFGQMLLRLSEISKLCAIGKQRLAAHEIVNDAPASSLLMELLKGDNLLKQDQVNPDQPVERTPVLHE</sequence>
<evidence type="ECO:0000256" key="6">
    <source>
        <dbReference type="ARBA" id="ARBA00023125"/>
    </source>
</evidence>
<evidence type="ECO:0000256" key="10">
    <source>
        <dbReference type="RuleBase" id="RU004334"/>
    </source>
</evidence>
<dbReference type="PRINTS" id="PR00047">
    <property type="entry name" value="STROIDFINGER"/>
</dbReference>
<evidence type="ECO:0000256" key="2">
    <source>
        <dbReference type="ARBA" id="ARBA00022723"/>
    </source>
</evidence>
<dbReference type="GO" id="GO:0004879">
    <property type="term" value="F:nuclear receptor activity"/>
    <property type="evidence" value="ECO:0007669"/>
    <property type="project" value="InterPro"/>
</dbReference>
<dbReference type="PROSITE" id="PS51030">
    <property type="entry name" value="NUCLEAR_REC_DBD_2"/>
    <property type="match status" value="1"/>
</dbReference>
<dbReference type="AlphaFoldDB" id="A0A8J1XVJ0"/>
<dbReference type="InterPro" id="IPR035500">
    <property type="entry name" value="NHR-like_dom_sf"/>
</dbReference>
<dbReference type="Proteomes" id="UP000749559">
    <property type="component" value="Unassembled WGS sequence"/>
</dbReference>
<keyword evidence="12" id="KW-1185">Reference proteome</keyword>
<dbReference type="InterPro" id="IPR013088">
    <property type="entry name" value="Znf_NHR/GATA"/>
</dbReference>
<dbReference type="InterPro" id="IPR001723">
    <property type="entry name" value="Nuclear_hrmn_rcpt"/>
</dbReference>
<evidence type="ECO:0000256" key="1">
    <source>
        <dbReference type="ARBA" id="ARBA00004123"/>
    </source>
</evidence>
<evidence type="ECO:0000313" key="12">
    <source>
        <dbReference type="Proteomes" id="UP000749559"/>
    </source>
</evidence>
<keyword evidence="8 10" id="KW-0675">Receptor</keyword>
<evidence type="ECO:0000313" key="11">
    <source>
        <dbReference type="EMBL" id="CAH1786649.1"/>
    </source>
</evidence>
<evidence type="ECO:0000256" key="3">
    <source>
        <dbReference type="ARBA" id="ARBA00022771"/>
    </source>
</evidence>
<dbReference type="InterPro" id="IPR000536">
    <property type="entry name" value="Nucl_hrmn_rcpt_lig-bd"/>
</dbReference>
<keyword evidence="6 10" id="KW-0238">DNA-binding</keyword>
<keyword evidence="9 10" id="KW-0539">Nucleus</keyword>